<evidence type="ECO:0000313" key="3">
    <source>
        <dbReference type="EMBL" id="KKO00715.1"/>
    </source>
</evidence>
<feature type="domain" description="PAS" evidence="2">
    <location>
        <begin position="244"/>
        <end position="291"/>
    </location>
</feature>
<dbReference type="PANTHER" id="PTHR44757:SF2">
    <property type="entry name" value="BIOFILM ARCHITECTURE MAINTENANCE PROTEIN MBAA"/>
    <property type="match status" value="1"/>
</dbReference>
<dbReference type="Gene3D" id="3.30.450.20">
    <property type="entry name" value="PAS domain"/>
    <property type="match status" value="1"/>
</dbReference>
<comment type="caution">
    <text evidence="3">The sequence shown here is derived from an EMBL/GenBank/DDBJ whole genome shotgun (WGS) entry which is preliminary data.</text>
</comment>
<dbReference type="CDD" id="cd00130">
    <property type="entry name" value="PAS"/>
    <property type="match status" value="1"/>
</dbReference>
<name>A0A0F9V9M6_9ZZZZ</name>
<gene>
    <name evidence="3" type="ORF">LCGC14_0124890</name>
</gene>
<feature type="transmembrane region" description="Helical" evidence="1">
    <location>
        <begin position="21"/>
        <end position="44"/>
    </location>
</feature>
<dbReference type="InterPro" id="IPR035965">
    <property type="entry name" value="PAS-like_dom_sf"/>
</dbReference>
<keyword evidence="1" id="KW-0812">Transmembrane</keyword>
<sequence length="420" mass="46209">MFHSDDYDVEGTRSARTGCHLFRFFLAVSLVTVVTILSVAGVGLNRVFRANVIGEAEKDAIRISTALRDGLNDYVQPSSDIDGEWTISDDRLVELDAEMRSFLGPFHIVKIKVFNTNTRIVYSTDPKIIGKIDPDNAKLAAALSGRPVSKYETKEHVWDLTDEQQFDVGIVETYVPAFSADGTIIGSFEIYKDVTPDLAQANRTLTRAMVVLSAIVLVVFSILVLIMHRAARTIHRQTAKLALSEEKYRRLFSTVTDAILIFDPQTSQVIDANGAASLLYGYSKADLLARSIEEMGIDADHLSQALLDPSGLGVDQVVQCEHTKADGTVFPAEMSGGCFMTGDREIMFVVVRDITERKQAEAEQAGAMREIERFNSLAVGRESRMLELKREVNELARKAGVAPPYDLAFAEPGGEAEHGA</sequence>
<dbReference type="InterPro" id="IPR052155">
    <property type="entry name" value="Biofilm_reg_signaling"/>
</dbReference>
<dbReference type="SUPFAM" id="SSF55785">
    <property type="entry name" value="PYP-like sensor domain (PAS domain)"/>
    <property type="match status" value="1"/>
</dbReference>
<evidence type="ECO:0000256" key="1">
    <source>
        <dbReference type="SAM" id="Phobius"/>
    </source>
</evidence>
<feature type="transmembrane region" description="Helical" evidence="1">
    <location>
        <begin position="208"/>
        <end position="227"/>
    </location>
</feature>
<dbReference type="Pfam" id="PF13426">
    <property type="entry name" value="PAS_9"/>
    <property type="match status" value="1"/>
</dbReference>
<dbReference type="PROSITE" id="PS50112">
    <property type="entry name" value="PAS"/>
    <property type="match status" value="1"/>
</dbReference>
<proteinExistence type="predicted"/>
<dbReference type="InterPro" id="IPR000014">
    <property type="entry name" value="PAS"/>
</dbReference>
<accession>A0A0F9V9M6</accession>
<evidence type="ECO:0000259" key="2">
    <source>
        <dbReference type="PROSITE" id="PS50112"/>
    </source>
</evidence>
<dbReference type="PANTHER" id="PTHR44757">
    <property type="entry name" value="DIGUANYLATE CYCLASE DGCP"/>
    <property type="match status" value="1"/>
</dbReference>
<organism evidence="3">
    <name type="scientific">marine sediment metagenome</name>
    <dbReference type="NCBI Taxonomy" id="412755"/>
    <lineage>
        <taxon>unclassified sequences</taxon>
        <taxon>metagenomes</taxon>
        <taxon>ecological metagenomes</taxon>
    </lineage>
</organism>
<protein>
    <recommendedName>
        <fullName evidence="2">PAS domain-containing protein</fullName>
    </recommendedName>
</protein>
<keyword evidence="1" id="KW-1133">Transmembrane helix</keyword>
<dbReference type="NCBIfam" id="TIGR00229">
    <property type="entry name" value="sensory_box"/>
    <property type="match status" value="1"/>
</dbReference>
<reference evidence="3" key="1">
    <citation type="journal article" date="2015" name="Nature">
        <title>Complex archaea that bridge the gap between prokaryotes and eukaryotes.</title>
        <authorList>
            <person name="Spang A."/>
            <person name="Saw J.H."/>
            <person name="Jorgensen S.L."/>
            <person name="Zaremba-Niedzwiedzka K."/>
            <person name="Martijn J."/>
            <person name="Lind A.E."/>
            <person name="van Eijk R."/>
            <person name="Schleper C."/>
            <person name="Guy L."/>
            <person name="Ettema T.J."/>
        </authorList>
    </citation>
    <scope>NUCLEOTIDE SEQUENCE</scope>
</reference>
<dbReference type="AlphaFoldDB" id="A0A0F9V9M6"/>
<keyword evidence="1" id="KW-0472">Membrane</keyword>
<dbReference type="EMBL" id="LAZR01000039">
    <property type="protein sequence ID" value="KKO00715.1"/>
    <property type="molecule type" value="Genomic_DNA"/>
</dbReference>
<dbReference type="SMART" id="SM00091">
    <property type="entry name" value="PAS"/>
    <property type="match status" value="1"/>
</dbReference>